<comment type="pathway">
    <text evidence="1">One-carbon metabolism; tetrahydrofolate interconversion.</text>
</comment>
<dbReference type="SUPFAM" id="SSF52788">
    <property type="entry name" value="Phosphotyrosine protein phosphatases I"/>
    <property type="match status" value="1"/>
</dbReference>
<evidence type="ECO:0000256" key="5">
    <source>
        <dbReference type="ARBA" id="ARBA00022741"/>
    </source>
</evidence>
<feature type="non-terminal residue" evidence="11">
    <location>
        <position position="1"/>
    </location>
</feature>
<dbReference type="FunFam" id="3.10.410.10:FF:000001">
    <property type="entry name" value="Putative formate--tetrahydrofolate ligase"/>
    <property type="match status" value="1"/>
</dbReference>
<dbReference type="InterPro" id="IPR017867">
    <property type="entry name" value="Tyr_phospatase_low_mol_wt"/>
</dbReference>
<dbReference type="EMBL" id="CAKM01000043">
    <property type="protein sequence ID" value="CCJ28276.1"/>
    <property type="molecule type" value="Genomic_DNA"/>
</dbReference>
<evidence type="ECO:0000256" key="3">
    <source>
        <dbReference type="ARBA" id="ARBA00022563"/>
    </source>
</evidence>
<evidence type="ECO:0000256" key="6">
    <source>
        <dbReference type="ARBA" id="ARBA00022801"/>
    </source>
</evidence>
<evidence type="ECO:0000313" key="12">
    <source>
        <dbReference type="Proteomes" id="UP000010422"/>
    </source>
</evidence>
<evidence type="ECO:0000313" key="11">
    <source>
        <dbReference type="EMBL" id="CCJ28276.1"/>
    </source>
</evidence>
<evidence type="ECO:0000256" key="2">
    <source>
        <dbReference type="ARBA" id="ARBA00011063"/>
    </source>
</evidence>
<dbReference type="GO" id="GO:0004725">
    <property type="term" value="F:protein tyrosine phosphatase activity"/>
    <property type="evidence" value="ECO:0007669"/>
    <property type="project" value="InterPro"/>
</dbReference>
<organism evidence="12">
    <name type="scientific">Pneumocystis jirovecii</name>
    <name type="common">Human pneumocystis pneumonia agent</name>
    <dbReference type="NCBI Taxonomy" id="42068"/>
    <lineage>
        <taxon>Eukaryota</taxon>
        <taxon>Fungi</taxon>
        <taxon>Dikarya</taxon>
        <taxon>Ascomycota</taxon>
        <taxon>Taphrinomycotina</taxon>
        <taxon>Pneumocystomycetes</taxon>
        <taxon>Pneumocystaceae</taxon>
        <taxon>Pneumocystis</taxon>
    </lineage>
</organism>
<proteinExistence type="inferred from homology"/>
<dbReference type="InParanoid" id="L0P790"/>
<keyword evidence="4" id="KW-0436">Ligase</keyword>
<evidence type="ECO:0000259" key="10">
    <source>
        <dbReference type="SMART" id="SM00226"/>
    </source>
</evidence>
<protein>
    <recommendedName>
        <fullName evidence="10">Phosphotyrosine protein phosphatase I domain-containing protein</fullName>
    </recommendedName>
</protein>
<dbReference type="STRING" id="1209962.L0P790"/>
<gene>
    <name evidence="11" type="ORF">PNEJI1_003803</name>
</gene>
<dbReference type="PRINTS" id="PR00719">
    <property type="entry name" value="LMWPTPASE"/>
</dbReference>
<comment type="similarity">
    <text evidence="2">Belongs to the low molecular weight phosphotyrosine protein phosphatase family.</text>
</comment>
<dbReference type="InterPro" id="IPR036196">
    <property type="entry name" value="Ptyr_pPase_sf"/>
</dbReference>
<evidence type="ECO:0000256" key="1">
    <source>
        <dbReference type="ARBA" id="ARBA00004777"/>
    </source>
</evidence>
<keyword evidence="8" id="KW-0904">Protein phosphatase</keyword>
<feature type="domain" description="Phosphotyrosine protein phosphatase I" evidence="10">
    <location>
        <begin position="247"/>
        <end position="379"/>
    </location>
</feature>
<keyword evidence="5" id="KW-0547">Nucleotide-binding</keyword>
<comment type="caution">
    <text evidence="11">The sequence shown here is derived from an EMBL/GenBank/DDBJ whole genome shotgun (WGS) entry which is preliminary data.</text>
</comment>
<dbReference type="GO" id="GO:0004329">
    <property type="term" value="F:formate-tetrahydrofolate ligase activity"/>
    <property type="evidence" value="ECO:0007669"/>
    <property type="project" value="InterPro"/>
</dbReference>
<keyword evidence="3" id="KW-0554">One-carbon metabolism</keyword>
<dbReference type="InterPro" id="IPR027417">
    <property type="entry name" value="P-loop_NTPase"/>
</dbReference>
<evidence type="ECO:0000256" key="8">
    <source>
        <dbReference type="ARBA" id="ARBA00022912"/>
    </source>
</evidence>
<dbReference type="GO" id="GO:0005524">
    <property type="term" value="F:ATP binding"/>
    <property type="evidence" value="ECO:0007669"/>
    <property type="project" value="UniProtKB-KW"/>
</dbReference>
<dbReference type="VEuPathDB" id="FungiDB:PNEJI1_003803"/>
<name>L0P790_PNEJI</name>
<reference evidence="11 12" key="1">
    <citation type="journal article" date="2012" name="MBio">
        <title>De novo assembly of the Pneumocystis jirovecii genome from a single bronchoalveolar lavage fluid specimen from a patient.</title>
        <authorList>
            <person name="Cisse O.H."/>
            <person name="Pagni M."/>
            <person name="Hauser P.M."/>
        </authorList>
    </citation>
    <scope>NUCLEOTIDE SEQUENCE [LARGE SCALE GENOMIC DNA]</scope>
    <source>
        <strain evidence="11 12">SE8</strain>
    </source>
</reference>
<dbReference type="Gene3D" id="3.10.410.10">
    <property type="entry name" value="Formyltetrahydrofolate synthetase, domain 3"/>
    <property type="match status" value="1"/>
</dbReference>
<dbReference type="SMART" id="SM00226">
    <property type="entry name" value="LMWPc"/>
    <property type="match status" value="1"/>
</dbReference>
<keyword evidence="6" id="KW-0378">Hydrolase</keyword>
<evidence type="ECO:0000256" key="7">
    <source>
        <dbReference type="ARBA" id="ARBA00022840"/>
    </source>
</evidence>
<dbReference type="InterPro" id="IPR023485">
    <property type="entry name" value="Ptyr_pPase"/>
</dbReference>
<sequence length="383" mass="42391">VSGLSPDAVVLVATVKALKLHGGGPEIASGKSYDNVYLTENLELVRKGCSNMIKHIQNIKKYGIPVVVAINRFSMDTDAEIDIVREEAIKAGAVDAVTSNHWALGGFGSIELANSVQYACEKVSKNFKFLYDLKASIIEKIEIIAKEIYGADGIELSELASKKIARYTELGFGNLPICIAKTQYSFSHDPKLKGAPTGFSIPIRDARLNAGAGFITLLVAEIMTIPGLPTRPAYYDIDIDPETCEVEGLFYDYVLKNKLHDKFGIIDSCGTSAYHIGSKPDYRTLSVLKKHGITFNHQARQLCNDDFFIFDYILVMDLSNLEDVNDKRPKNSHAKVQLFGDYGLEHESKIVQDPYYGGIDGFEKNFMQLNSFSKGFCSKVLKK</sequence>
<dbReference type="InterPro" id="IPR050438">
    <property type="entry name" value="LMW_PTPase"/>
</dbReference>
<dbReference type="SUPFAM" id="SSF52540">
    <property type="entry name" value="P-loop containing nucleoside triphosphate hydrolases"/>
    <property type="match status" value="1"/>
</dbReference>
<dbReference type="GO" id="GO:0006730">
    <property type="term" value="P:one-carbon metabolic process"/>
    <property type="evidence" value="ECO:0007669"/>
    <property type="project" value="UniProtKB-KW"/>
</dbReference>
<dbReference type="PANTHER" id="PTHR11717:SF7">
    <property type="entry name" value="LOW MOLECULAR WEIGHT PHOSPHOTYROSINE PROTEIN PHOSPHATASE"/>
    <property type="match status" value="1"/>
</dbReference>
<dbReference type="PANTHER" id="PTHR11717">
    <property type="entry name" value="LOW MOLECULAR WEIGHT PROTEIN TYROSINE PHOSPHATASE"/>
    <property type="match status" value="1"/>
</dbReference>
<dbReference type="InterPro" id="IPR000559">
    <property type="entry name" value="Formate_THF_ligase"/>
</dbReference>
<accession>L0P790</accession>
<dbReference type="Pfam" id="PF01268">
    <property type="entry name" value="FTHFS"/>
    <property type="match status" value="1"/>
</dbReference>
<dbReference type="AlphaFoldDB" id="L0P790"/>
<keyword evidence="7" id="KW-0067">ATP-binding</keyword>
<dbReference type="Gene3D" id="3.40.50.300">
    <property type="entry name" value="P-loop containing nucleotide triphosphate hydrolases"/>
    <property type="match status" value="1"/>
</dbReference>
<evidence type="ECO:0000256" key="4">
    <source>
        <dbReference type="ARBA" id="ARBA00022598"/>
    </source>
</evidence>
<feature type="non-terminal residue" evidence="11">
    <location>
        <position position="383"/>
    </location>
</feature>
<dbReference type="Gene3D" id="3.40.50.2300">
    <property type="match status" value="1"/>
</dbReference>
<feature type="active site" description="Proton donor" evidence="9">
    <location>
        <position position="353"/>
    </location>
</feature>
<dbReference type="CDD" id="cd16343">
    <property type="entry name" value="LMWPTP"/>
    <property type="match status" value="1"/>
</dbReference>
<dbReference type="Proteomes" id="UP000010422">
    <property type="component" value="Unassembled WGS sequence"/>
</dbReference>
<evidence type="ECO:0000256" key="9">
    <source>
        <dbReference type="PIRSR" id="PIRSR617867-1"/>
    </source>
</evidence>